<name>A0A101MAQ4_PENFR</name>
<dbReference type="AlphaFoldDB" id="A0A101MAQ4"/>
<gene>
    <name evidence="1" type="ORF">ACN42_g10144</name>
</gene>
<accession>A0A101MAQ4</accession>
<comment type="caution">
    <text evidence="1">The sequence shown here is derived from an EMBL/GenBank/DDBJ whole genome shotgun (WGS) entry which is preliminary data.</text>
</comment>
<proteinExistence type="predicted"/>
<sequence>MDRYDNGTIQNYIHCLIIDVRTDWKTTDFVILQAPPCHMPVEKQAGCRCCALFWNHAAQMERQDTMHWMHFVG</sequence>
<keyword evidence="2" id="KW-1185">Reference proteome</keyword>
<evidence type="ECO:0000313" key="2">
    <source>
        <dbReference type="Proteomes" id="UP000055045"/>
    </source>
</evidence>
<dbReference type="EMBL" id="LLXE01000404">
    <property type="protein sequence ID" value="KUM57057.1"/>
    <property type="molecule type" value="Genomic_DNA"/>
</dbReference>
<evidence type="ECO:0000313" key="1">
    <source>
        <dbReference type="EMBL" id="KUM57057.1"/>
    </source>
</evidence>
<organism evidence="1 2">
    <name type="scientific">Penicillium freii</name>
    <dbReference type="NCBI Taxonomy" id="48697"/>
    <lineage>
        <taxon>Eukaryota</taxon>
        <taxon>Fungi</taxon>
        <taxon>Dikarya</taxon>
        <taxon>Ascomycota</taxon>
        <taxon>Pezizomycotina</taxon>
        <taxon>Eurotiomycetes</taxon>
        <taxon>Eurotiomycetidae</taxon>
        <taxon>Eurotiales</taxon>
        <taxon>Aspergillaceae</taxon>
        <taxon>Penicillium</taxon>
    </lineage>
</organism>
<protein>
    <submittedName>
        <fullName evidence="1">Uncharacterized protein</fullName>
    </submittedName>
</protein>
<dbReference type="Proteomes" id="UP000055045">
    <property type="component" value="Unassembled WGS sequence"/>
</dbReference>
<reference evidence="1 2" key="1">
    <citation type="submission" date="2015-10" db="EMBL/GenBank/DDBJ databases">
        <title>Genome sequencing of Penicillium freii.</title>
        <authorList>
            <person name="Nguyen H.D."/>
            <person name="Visagie C.M."/>
            <person name="Seifert K.A."/>
        </authorList>
    </citation>
    <scope>NUCLEOTIDE SEQUENCE [LARGE SCALE GENOMIC DNA]</scope>
    <source>
        <strain evidence="1 2">DAOM 242723</strain>
    </source>
</reference>